<dbReference type="EMBL" id="CP038266">
    <property type="protein sequence ID" value="QBR88382.1"/>
    <property type="molecule type" value="Genomic_DNA"/>
</dbReference>
<dbReference type="Pfam" id="PF09339">
    <property type="entry name" value="HTH_IclR"/>
    <property type="match status" value="1"/>
</dbReference>
<dbReference type="PROSITE" id="PS51078">
    <property type="entry name" value="ICLR_ED"/>
    <property type="match status" value="1"/>
</dbReference>
<dbReference type="InterPro" id="IPR036388">
    <property type="entry name" value="WH-like_DNA-bd_sf"/>
</dbReference>
<evidence type="ECO:0000313" key="6">
    <source>
        <dbReference type="EMBL" id="QBR88382.1"/>
    </source>
</evidence>
<dbReference type="InterPro" id="IPR036390">
    <property type="entry name" value="WH_DNA-bd_sf"/>
</dbReference>
<dbReference type="SUPFAM" id="SSF46785">
    <property type="entry name" value="Winged helix' DNA-binding domain"/>
    <property type="match status" value="1"/>
</dbReference>
<dbReference type="SUPFAM" id="SSF55781">
    <property type="entry name" value="GAF domain-like"/>
    <property type="match status" value="1"/>
</dbReference>
<gene>
    <name evidence="6" type="ORF">E4K62_06580</name>
</gene>
<evidence type="ECO:0000256" key="2">
    <source>
        <dbReference type="ARBA" id="ARBA00023125"/>
    </source>
</evidence>
<evidence type="ECO:0000256" key="1">
    <source>
        <dbReference type="ARBA" id="ARBA00023015"/>
    </source>
</evidence>
<protein>
    <recommendedName>
        <fullName evidence="8">IclR family transcriptional regulator</fullName>
    </recommendedName>
</protein>
<reference evidence="6 7" key="1">
    <citation type="submission" date="2019-03" db="EMBL/GenBank/DDBJ databases">
        <authorList>
            <person name="Dong K."/>
        </authorList>
    </citation>
    <scope>NUCLEOTIDE SEQUENCE [LARGE SCALE GENOMIC DNA]</scope>
    <source>
        <strain evidence="7">dk512</strain>
    </source>
</reference>
<dbReference type="PANTHER" id="PTHR30136">
    <property type="entry name" value="HELIX-TURN-HELIX TRANSCRIPTIONAL REGULATOR, ICLR FAMILY"/>
    <property type="match status" value="1"/>
</dbReference>
<dbReference type="SMART" id="SM00346">
    <property type="entry name" value="HTH_ICLR"/>
    <property type="match status" value="1"/>
</dbReference>
<keyword evidence="3" id="KW-0804">Transcription</keyword>
<keyword evidence="1" id="KW-0805">Transcription regulation</keyword>
<evidence type="ECO:0008006" key="8">
    <source>
        <dbReference type="Google" id="ProtNLM"/>
    </source>
</evidence>
<name>A0ABX5SRD4_9MICO</name>
<keyword evidence="2" id="KW-0238">DNA-binding</keyword>
<evidence type="ECO:0000313" key="7">
    <source>
        <dbReference type="Proteomes" id="UP000295748"/>
    </source>
</evidence>
<dbReference type="PANTHER" id="PTHR30136:SF35">
    <property type="entry name" value="HTH-TYPE TRANSCRIPTIONAL REGULATOR RV1719"/>
    <property type="match status" value="1"/>
</dbReference>
<dbReference type="InterPro" id="IPR005471">
    <property type="entry name" value="Tscrpt_reg_IclR_N"/>
</dbReference>
<evidence type="ECO:0000256" key="3">
    <source>
        <dbReference type="ARBA" id="ARBA00023163"/>
    </source>
</evidence>
<dbReference type="InterPro" id="IPR014757">
    <property type="entry name" value="Tscrpt_reg_IclR_C"/>
</dbReference>
<organism evidence="6 7">
    <name type="scientific">Microbacterium wangchenii</name>
    <dbReference type="NCBI Taxonomy" id="2541726"/>
    <lineage>
        <taxon>Bacteria</taxon>
        <taxon>Bacillati</taxon>
        <taxon>Actinomycetota</taxon>
        <taxon>Actinomycetes</taxon>
        <taxon>Micrococcales</taxon>
        <taxon>Microbacteriaceae</taxon>
        <taxon>Microbacterium</taxon>
    </lineage>
</organism>
<sequence length="318" mass="33951">MRFTVLSGSREAPLNERETAPFETPARAATSLMVTRRRRSDIRRGYYRPPSAPGRLGTRTADGMSLAILRSTQYAHGVLESGLDILRIVAEADHPLTATSIAQRVGLHVSSVSRTLGVLVRHGYLRKPTYHSFAADLGLLALAGRSASSLTEITATLAPVERLAGDTGLQATLAALHHDEVLYLHQSQHGRTTSAVAGGYPLHLSVVGLRLLLDLPAPRAVEVLSMAARRYGWDRPTPGTPADPESCLTRARAQIQDGVLRIDAWGDPSVLAAAVAVTVPGRAPLALALVGPRPPGDADAFVREHLARGAEHLRSALI</sequence>
<proteinExistence type="predicted"/>
<dbReference type="InterPro" id="IPR050707">
    <property type="entry name" value="HTH_MetabolicPath_Reg"/>
</dbReference>
<keyword evidence="7" id="KW-1185">Reference proteome</keyword>
<feature type="domain" description="HTH iclR-type" evidence="4">
    <location>
        <begin position="76"/>
        <end position="139"/>
    </location>
</feature>
<dbReference type="InterPro" id="IPR029016">
    <property type="entry name" value="GAF-like_dom_sf"/>
</dbReference>
<dbReference type="Gene3D" id="3.30.450.40">
    <property type="match status" value="1"/>
</dbReference>
<evidence type="ECO:0000259" key="4">
    <source>
        <dbReference type="PROSITE" id="PS51077"/>
    </source>
</evidence>
<dbReference type="Gene3D" id="1.10.10.10">
    <property type="entry name" value="Winged helix-like DNA-binding domain superfamily/Winged helix DNA-binding domain"/>
    <property type="match status" value="1"/>
</dbReference>
<dbReference type="PROSITE" id="PS51077">
    <property type="entry name" value="HTH_ICLR"/>
    <property type="match status" value="1"/>
</dbReference>
<evidence type="ECO:0000259" key="5">
    <source>
        <dbReference type="PROSITE" id="PS51078"/>
    </source>
</evidence>
<feature type="domain" description="IclR-ED" evidence="5">
    <location>
        <begin position="138"/>
        <end position="318"/>
    </location>
</feature>
<accession>A0ABX5SRD4</accession>
<dbReference type="Proteomes" id="UP000295748">
    <property type="component" value="Chromosome"/>
</dbReference>